<keyword evidence="3" id="KW-1185">Reference proteome</keyword>
<gene>
    <name evidence="2" type="ORF">GCM10010446_45580</name>
</gene>
<dbReference type="Gene3D" id="3.40.630.30">
    <property type="match status" value="1"/>
</dbReference>
<dbReference type="InterPro" id="IPR000182">
    <property type="entry name" value="GNAT_dom"/>
</dbReference>
<dbReference type="PROSITE" id="PS51186">
    <property type="entry name" value="GNAT"/>
    <property type="match status" value="1"/>
</dbReference>
<evidence type="ECO:0000313" key="3">
    <source>
        <dbReference type="Proteomes" id="UP001500403"/>
    </source>
</evidence>
<sequence>MFSPAPDWNDFAMSRRFWPLYGLRITTPRLELALPDGDVLDELAAVAADGVHDEASMPFSVPWTDGSPRDRARATFQHVLGTVAEWRPEKWTLSLAVRCGGKTVGRQDFMTDGFPVTREGETGSWLGLAHQGRGIGTEMRAAVLHLAFAGLGARHVTSAAMTDNPRSLRVSEKLGYRPDGLLVESVRGEARTVLRLRLSREDWEAHRTVPVEMAGLEPCRELFGV</sequence>
<organism evidence="2 3">
    <name type="scientific">Streptomyces enissocaesilis</name>
    <dbReference type="NCBI Taxonomy" id="332589"/>
    <lineage>
        <taxon>Bacteria</taxon>
        <taxon>Bacillati</taxon>
        <taxon>Actinomycetota</taxon>
        <taxon>Actinomycetes</taxon>
        <taxon>Kitasatosporales</taxon>
        <taxon>Streptomycetaceae</taxon>
        <taxon>Streptomyces</taxon>
        <taxon>Streptomyces rochei group</taxon>
    </lineage>
</organism>
<name>A0ABP6K182_9ACTN</name>
<dbReference type="PANTHER" id="PTHR43441">
    <property type="entry name" value="RIBOSOMAL-PROTEIN-SERINE ACETYLTRANSFERASE"/>
    <property type="match status" value="1"/>
</dbReference>
<dbReference type="Pfam" id="PF13302">
    <property type="entry name" value="Acetyltransf_3"/>
    <property type="match status" value="1"/>
</dbReference>
<evidence type="ECO:0000313" key="2">
    <source>
        <dbReference type="EMBL" id="GAA2955466.1"/>
    </source>
</evidence>
<dbReference type="InterPro" id="IPR051908">
    <property type="entry name" value="Ribosomal_N-acetyltransferase"/>
</dbReference>
<dbReference type="Proteomes" id="UP001500403">
    <property type="component" value="Unassembled WGS sequence"/>
</dbReference>
<feature type="domain" description="N-acetyltransferase" evidence="1">
    <location>
        <begin position="30"/>
        <end position="201"/>
    </location>
</feature>
<dbReference type="InterPro" id="IPR016181">
    <property type="entry name" value="Acyl_CoA_acyltransferase"/>
</dbReference>
<dbReference type="EMBL" id="BAAAUD010000047">
    <property type="protein sequence ID" value="GAA2955466.1"/>
    <property type="molecule type" value="Genomic_DNA"/>
</dbReference>
<proteinExistence type="predicted"/>
<dbReference type="PANTHER" id="PTHR43441:SF11">
    <property type="entry name" value="RIBOSOMAL-PROTEIN-SERINE ACETYLTRANSFERASE"/>
    <property type="match status" value="1"/>
</dbReference>
<reference evidence="3" key="1">
    <citation type="journal article" date="2019" name="Int. J. Syst. Evol. Microbiol.">
        <title>The Global Catalogue of Microorganisms (GCM) 10K type strain sequencing project: providing services to taxonomists for standard genome sequencing and annotation.</title>
        <authorList>
            <consortium name="The Broad Institute Genomics Platform"/>
            <consortium name="The Broad Institute Genome Sequencing Center for Infectious Disease"/>
            <person name="Wu L."/>
            <person name="Ma J."/>
        </authorList>
    </citation>
    <scope>NUCLEOTIDE SEQUENCE [LARGE SCALE GENOMIC DNA]</scope>
    <source>
        <strain evidence="3">JCM 9088</strain>
    </source>
</reference>
<dbReference type="SUPFAM" id="SSF55729">
    <property type="entry name" value="Acyl-CoA N-acyltransferases (Nat)"/>
    <property type="match status" value="1"/>
</dbReference>
<evidence type="ECO:0000259" key="1">
    <source>
        <dbReference type="PROSITE" id="PS51186"/>
    </source>
</evidence>
<accession>A0ABP6K182</accession>
<protein>
    <submittedName>
        <fullName evidence="2">GNAT family protein</fullName>
    </submittedName>
</protein>
<comment type="caution">
    <text evidence="2">The sequence shown here is derived from an EMBL/GenBank/DDBJ whole genome shotgun (WGS) entry which is preliminary data.</text>
</comment>